<evidence type="ECO:0000256" key="5">
    <source>
        <dbReference type="HAMAP-Rule" id="MF_00157"/>
    </source>
</evidence>
<feature type="domain" description="Exonuclease" evidence="7">
    <location>
        <begin position="51"/>
        <end position="236"/>
    </location>
</feature>
<keyword evidence="9" id="KW-1185">Reference proteome</keyword>
<feature type="binding site" evidence="5">
    <location>
        <position position="219"/>
    </location>
    <ligand>
        <name>Mg(2+)</name>
        <dbReference type="ChEBI" id="CHEBI:18420"/>
        <label>2</label>
        <note>catalytic</note>
    </ligand>
</feature>
<dbReference type="HAMAP" id="MF_00157">
    <property type="entry name" value="RNase_T"/>
    <property type="match status" value="1"/>
</dbReference>
<feature type="site" description="Important for substrate binding and specificity" evidence="5">
    <location>
        <position position="110"/>
    </location>
</feature>
<evidence type="ECO:0000313" key="9">
    <source>
        <dbReference type="Proteomes" id="UP000218427"/>
    </source>
</evidence>
<dbReference type="Gene3D" id="3.30.420.10">
    <property type="entry name" value="Ribonuclease H-like superfamily/Ribonuclease H"/>
    <property type="match status" value="1"/>
</dbReference>
<dbReference type="InterPro" id="IPR005987">
    <property type="entry name" value="RNase_T"/>
</dbReference>
<keyword evidence="5" id="KW-0460">Magnesium</keyword>
<feature type="region of interest" description="Disordered" evidence="6">
    <location>
        <begin position="1"/>
        <end position="39"/>
    </location>
</feature>
<feature type="site" description="Important for substrate binding and specificity" evidence="5">
    <location>
        <position position="179"/>
    </location>
</feature>
<dbReference type="SMART" id="SM00479">
    <property type="entry name" value="EXOIII"/>
    <property type="match status" value="1"/>
</dbReference>
<feature type="site" description="Important for substrate binding and specificity" evidence="5">
    <location>
        <position position="62"/>
    </location>
</feature>
<evidence type="ECO:0000256" key="1">
    <source>
        <dbReference type="ARBA" id="ARBA00022694"/>
    </source>
</evidence>
<feature type="binding site" evidence="5">
    <location>
        <position position="214"/>
    </location>
    <ligand>
        <name>Mg(2+)</name>
        <dbReference type="ChEBI" id="CHEBI:18420"/>
        <label>2</label>
        <note>catalytic</note>
    </ligand>
</feature>
<comment type="similarity">
    <text evidence="5">Belongs to the RNase T family.</text>
</comment>
<name>A0ABX4HWT1_9GAMM</name>
<protein>
    <recommendedName>
        <fullName evidence="5">Ribonuclease T</fullName>
        <ecNumber evidence="5">3.1.13.-</ecNumber>
    </recommendedName>
    <alternativeName>
        <fullName evidence="5">Exoribonuclease T</fullName>
        <shortName evidence="5">RNase T</shortName>
    </alternativeName>
</protein>
<dbReference type="PANTHER" id="PTHR30231">
    <property type="entry name" value="DNA POLYMERASE III SUBUNIT EPSILON"/>
    <property type="match status" value="1"/>
</dbReference>
<keyword evidence="4 5" id="KW-0269">Exonuclease</keyword>
<dbReference type="EC" id="3.1.13.-" evidence="5"/>
<reference evidence="8" key="1">
    <citation type="submission" date="2017-08" db="EMBL/GenBank/DDBJ databases">
        <title>Microbulbifer marisrubri sp. nov., a halophilic alphaproteobacterium isolated from marine sediment of the Yellow Sea, China.</title>
        <authorList>
            <person name="Zhang G."/>
            <person name="Xiong Q."/>
        </authorList>
    </citation>
    <scope>NUCLEOTIDE SEQUENCE [LARGE SCALE GENOMIC DNA]</scope>
    <source>
        <strain evidence="8">WRN-8</strain>
    </source>
</reference>
<keyword evidence="3 5" id="KW-0378">Hydrolase</keyword>
<dbReference type="SUPFAM" id="SSF53098">
    <property type="entry name" value="Ribonuclease H-like"/>
    <property type="match status" value="1"/>
</dbReference>
<keyword evidence="1 5" id="KW-0819">tRNA processing</keyword>
<evidence type="ECO:0000259" key="7">
    <source>
        <dbReference type="SMART" id="SM00479"/>
    </source>
</evidence>
<dbReference type="PANTHER" id="PTHR30231:SF2">
    <property type="entry name" value="RIBONUCLEASE T"/>
    <property type="match status" value="1"/>
</dbReference>
<dbReference type="InterPro" id="IPR012337">
    <property type="entry name" value="RNaseH-like_sf"/>
</dbReference>
<organism evidence="8 9">
    <name type="scientific">Microbulbifer flavimaris</name>
    <dbReference type="NCBI Taxonomy" id="1781068"/>
    <lineage>
        <taxon>Bacteria</taxon>
        <taxon>Pseudomonadati</taxon>
        <taxon>Pseudomonadota</taxon>
        <taxon>Gammaproteobacteria</taxon>
        <taxon>Cellvibrionales</taxon>
        <taxon>Microbulbiferaceae</taxon>
        <taxon>Microbulbifer</taxon>
    </lineage>
</organism>
<feature type="binding site" evidence="5">
    <location>
        <position position="58"/>
    </location>
    <ligand>
        <name>Mg(2+)</name>
        <dbReference type="ChEBI" id="CHEBI:18420"/>
        <label>2</label>
        <note>catalytic</note>
    </ligand>
</feature>
<dbReference type="InterPro" id="IPR036397">
    <property type="entry name" value="RNaseH_sf"/>
</dbReference>
<comment type="function">
    <text evidence="5">Trims short 3' overhangs of a variety of RNA species, leaving a one or two nucleotide 3' overhang. Responsible for the end-turnover of tRNA: specifically removes the terminal AMP residue from uncharged tRNA (tRNA-C-C-A). Also appears to be involved in tRNA biosynthesis.</text>
</comment>
<dbReference type="EMBL" id="LRFG02000005">
    <property type="protein sequence ID" value="PCO04453.1"/>
    <property type="molecule type" value="Genomic_DNA"/>
</dbReference>
<comment type="caution">
    <text evidence="8">The sequence shown here is derived from an EMBL/GenBank/DDBJ whole genome shotgun (WGS) entry which is preliminary data.</text>
</comment>
<dbReference type="CDD" id="cd06134">
    <property type="entry name" value="RNaseT"/>
    <property type="match status" value="1"/>
</dbReference>
<dbReference type="Proteomes" id="UP000218427">
    <property type="component" value="Unassembled WGS sequence"/>
</dbReference>
<keyword evidence="2 5" id="KW-0540">Nuclease</keyword>
<proteinExistence type="inferred from homology"/>
<feature type="binding site" evidence="5">
    <location>
        <position position="56"/>
    </location>
    <ligand>
        <name>Mg(2+)</name>
        <dbReference type="ChEBI" id="CHEBI:18420"/>
        <label>2</label>
        <note>catalytic</note>
    </ligand>
</feature>
<evidence type="ECO:0000256" key="6">
    <source>
        <dbReference type="SAM" id="MobiDB-lite"/>
    </source>
</evidence>
<feature type="binding site" evidence="5">
    <location>
        <position position="56"/>
    </location>
    <ligand>
        <name>Mg(2+)</name>
        <dbReference type="ChEBI" id="CHEBI:18420"/>
        <label>1</label>
        <note>catalytic</note>
    </ligand>
</feature>
<comment type="subunit">
    <text evidence="5">Homodimer.</text>
</comment>
<dbReference type="InterPro" id="IPR013520">
    <property type="entry name" value="Ribonucl_H"/>
</dbReference>
<keyword evidence="5" id="KW-0479">Metal-binding</keyword>
<accession>A0ABX4HWT1</accession>
<evidence type="ECO:0000313" key="8">
    <source>
        <dbReference type="EMBL" id="PCO04453.1"/>
    </source>
</evidence>
<comment type="cofactor">
    <cofactor evidence="5">
        <name>Mg(2+)</name>
        <dbReference type="ChEBI" id="CHEBI:18420"/>
    </cofactor>
    <text evidence="5">Binds two Mg(2+) per subunit. The active form of the enzyme binds two Mg(2+) ions in its active site. The first Mg(2+) forms only one salt bridge with the protein.</text>
</comment>
<evidence type="ECO:0000256" key="2">
    <source>
        <dbReference type="ARBA" id="ARBA00022722"/>
    </source>
</evidence>
<dbReference type="Pfam" id="PF00929">
    <property type="entry name" value="RNase_T"/>
    <property type="match status" value="1"/>
</dbReference>
<feature type="site" description="Important for substrate binding and specificity" evidence="5">
    <location>
        <position position="157"/>
    </location>
</feature>
<sequence length="259" mass="28029">MYLRRVTGEPTLAGAPPNTAENPDDQGPQVTPAEDPTGPKSLLAQRFRGFLPVVVDLESGGFNARTDALLEISAVILDMDEDGVIFPAETHSFHIEPFEGANVEQSALDFIGIDLESPDREAWPEEIALPELFRKIRTAVKKHSCTRAVLVAHNAHFDLGFVNAAVDRCGIKRNPFHPFSCFDTATLAGLAYGQTVLAKACQVAGIEFDNSSAHSAEYDADKTAELFCLIVNRWRALGGWPLPVQASPATEEDGAENNG</sequence>
<feature type="active site" description="Proton donor/acceptor" evidence="5">
    <location>
        <position position="214"/>
    </location>
</feature>
<gene>
    <name evidence="5" type="primary">rnt</name>
    <name evidence="8" type="ORF">AWR36_013440</name>
</gene>
<evidence type="ECO:0000256" key="3">
    <source>
        <dbReference type="ARBA" id="ARBA00022801"/>
    </source>
</evidence>
<dbReference type="NCBIfam" id="TIGR01298">
    <property type="entry name" value="RNaseT"/>
    <property type="match status" value="1"/>
</dbReference>
<evidence type="ECO:0000256" key="4">
    <source>
        <dbReference type="ARBA" id="ARBA00022839"/>
    </source>
</evidence>